<reference evidence="5 6" key="1">
    <citation type="submission" date="2013-05" db="EMBL/GenBank/DDBJ databases">
        <title>Drechslerella stenobrocha genome reveals carnivorous origination and mechanical trapping mechanism of predatory fungi.</title>
        <authorList>
            <person name="Liu X."/>
            <person name="Zhang W."/>
            <person name="Liu K."/>
        </authorList>
    </citation>
    <scope>NUCLEOTIDE SEQUENCE [LARGE SCALE GENOMIC DNA]</scope>
    <source>
        <strain evidence="5 6">248</strain>
    </source>
</reference>
<dbReference type="CDD" id="cd00590">
    <property type="entry name" value="RRM_SF"/>
    <property type="match status" value="2"/>
</dbReference>
<feature type="region of interest" description="Disordered" evidence="3">
    <location>
        <begin position="972"/>
        <end position="1089"/>
    </location>
</feature>
<feature type="compositionally biased region" description="Basic and acidic residues" evidence="3">
    <location>
        <begin position="886"/>
        <end position="924"/>
    </location>
</feature>
<feature type="domain" description="RRM" evidence="4">
    <location>
        <begin position="550"/>
        <end position="629"/>
    </location>
</feature>
<feature type="region of interest" description="Disordered" evidence="3">
    <location>
        <begin position="886"/>
        <end position="938"/>
    </location>
</feature>
<feature type="compositionally biased region" description="Acidic residues" evidence="3">
    <location>
        <begin position="666"/>
        <end position="675"/>
    </location>
</feature>
<protein>
    <recommendedName>
        <fullName evidence="4">RRM domain-containing protein</fullName>
    </recommendedName>
</protein>
<keyword evidence="6" id="KW-1185">Reference proteome</keyword>
<accession>W7HPF7</accession>
<feature type="compositionally biased region" description="Polar residues" evidence="3">
    <location>
        <begin position="999"/>
        <end position="1008"/>
    </location>
</feature>
<feature type="compositionally biased region" description="Polar residues" evidence="3">
    <location>
        <begin position="972"/>
        <end position="984"/>
    </location>
</feature>
<dbReference type="SUPFAM" id="SSF54928">
    <property type="entry name" value="RNA-binding domain, RBD"/>
    <property type="match status" value="2"/>
</dbReference>
<dbReference type="InterPro" id="IPR050502">
    <property type="entry name" value="Euk_RNA-bind_prot"/>
</dbReference>
<dbReference type="PANTHER" id="PTHR48025:SF1">
    <property type="entry name" value="RRM DOMAIN-CONTAINING PROTEIN"/>
    <property type="match status" value="1"/>
</dbReference>
<dbReference type="InterPro" id="IPR012677">
    <property type="entry name" value="Nucleotide-bd_a/b_plait_sf"/>
</dbReference>
<feature type="region of interest" description="Disordered" evidence="3">
    <location>
        <begin position="106"/>
        <end position="179"/>
    </location>
</feature>
<feature type="compositionally biased region" description="Polar residues" evidence="3">
    <location>
        <begin position="168"/>
        <end position="179"/>
    </location>
</feature>
<evidence type="ECO:0000256" key="3">
    <source>
        <dbReference type="SAM" id="MobiDB-lite"/>
    </source>
</evidence>
<organism evidence="5 6">
    <name type="scientific">Drechslerella stenobrocha 248</name>
    <dbReference type="NCBI Taxonomy" id="1043628"/>
    <lineage>
        <taxon>Eukaryota</taxon>
        <taxon>Fungi</taxon>
        <taxon>Dikarya</taxon>
        <taxon>Ascomycota</taxon>
        <taxon>Pezizomycotina</taxon>
        <taxon>Orbiliomycetes</taxon>
        <taxon>Orbiliales</taxon>
        <taxon>Orbiliaceae</taxon>
        <taxon>Drechslerella</taxon>
    </lineage>
</organism>
<sequence length="1380" mass="151457">MQQTIEGDAAPRYNGGRRFLQSEREQNDKLVIHVASIPPMMPEEVVKQAALQFGPVKDFFKVTKHYERAYEYTPCFGFLTFEDEASAARALQAGHMSIGDTRLNINPRRQRNDCRVQSHTRPGTEVRGNNPPQGPPILPDRPTIRGQGPMHVKRQSIGSQLDQKRPPSGSQKPRNGSSTCTVYGLPDSFAVQDLTAKGNLQGRVINTHIFEYKDREGRRFGTLNFDSSVGAEEFYKKENGQDWGGSLVKITFEPFNIARRNNTPLGRQGQVNNHQPYQRHDQKPSDGQKRFQGGNRGQRYQPNQGRFNQRGGFPHHGNFHSQSPYQMQPHLQPHYPPPESQFYEPQMMGFPQYHPQYPPMANPPHMPSQGQYGSIGVISPPSMGYINQPASVPTMQGPFHSPPLLQGPVSTHPHSVGSQISYSNTTDYPHRFDGCKNTTIDESLMSKRSSISNGTPGVRNVHGEAPLKVPTVGSESEAPTKQSSEGRYPLVIKPENYFQAGYAYGSQLPENVHPLNAHHTRQQTRVVDKSPTEASAPVSVPETKDPEDPSNIFIKNIDDDLISKPEHLEAYCRKFGDVVSISLPTYPNGLIKGFGFVKFTCAEQALKAKEELNLKMVGRRRMFVSFAETSDHRHNRLAKFYDQGVRDGVLRSPPDPLIPKIAETKEGDEEGEQEESTVAAKNGDATSDTPEEKVVAKPINTKVGNEVRKENDAATSSSDRSTEAVTASGENRNPTGVIKAENAGPAIAAKRRKLSAEELIVLDPAIKSIGKKPIGRRLSAEELRKNDPAIQFIGRPQSTESPGAVILSSRGPSPPGIHTPNNYSTELKAERLQQLLYGLQISDLGSLNSSSSGGEVPKRADVSQKSGHPCEENRLKEAIFKALRTAQEREEARDSDGKLDDPVFNEDGKNDDGVVFHDSTRPETRNSGSSAGSRVSREEFSEALREKFGGSIPPTIRATDVLDAVDQYVLSRSTSQRSSPTDNVGNPKLVGGEGVGQPTEHQAANEASNIVAPAPSRKVSVQRITPNDAADEVLAKTGETKVNRDQEDEAGGSQETGKEHKAASKPKASSKKIDQAVDEDFNPSGVPQNTLVSEMRDLKSRNFERGPTGMKRNPGPSKQAFYSGPAFQRPSRNNHASHGTIDPNYRYAPPKADTFSQPPVAGYPRAPEQPGSLHHSHGSLEDRAHLNANANLGNVYTSAPPHPPTIICEGPCCQPAYSPRYPPHEVQGGMFPSQVPGPMPGPIGQVPYFDPGMFHSRPYYGMDNGAFPMLSGPGTFPYPQWGSTPNGHPNMPYPHGGFPMIPAGPRYSPPHATHTSPRMAGLEQGNQNRGYQEYGQYPPQMPQNYGGPMFYEPGMPAGPPQFHTPGYYRPPQNGTNVHTF</sequence>
<keyword evidence="1 2" id="KW-0694">RNA-binding</keyword>
<dbReference type="Gene3D" id="3.30.70.330">
    <property type="match status" value="2"/>
</dbReference>
<dbReference type="SMART" id="SM00360">
    <property type="entry name" value="RRM"/>
    <property type="match status" value="3"/>
</dbReference>
<feature type="compositionally biased region" description="Polar residues" evidence="3">
    <location>
        <begin position="713"/>
        <end position="734"/>
    </location>
</feature>
<dbReference type="HOGENOM" id="CLU_262995_0_0_1"/>
<feature type="region of interest" description="Disordered" evidence="3">
    <location>
        <begin position="1126"/>
        <end position="1178"/>
    </location>
</feature>
<feature type="region of interest" description="Disordered" evidence="3">
    <location>
        <begin position="259"/>
        <end position="321"/>
    </location>
</feature>
<feature type="compositionally biased region" description="Polar residues" evidence="3">
    <location>
        <begin position="259"/>
        <end position="276"/>
    </location>
</feature>
<evidence type="ECO:0000313" key="5">
    <source>
        <dbReference type="EMBL" id="EWC45019.1"/>
    </source>
</evidence>
<feature type="compositionally biased region" description="Basic and acidic residues" evidence="3">
    <location>
        <begin position="856"/>
        <end position="874"/>
    </location>
</feature>
<dbReference type="OrthoDB" id="439808at2759"/>
<dbReference type="EMBL" id="KI966432">
    <property type="protein sequence ID" value="EWC45019.1"/>
    <property type="molecule type" value="Genomic_DNA"/>
</dbReference>
<feature type="region of interest" description="Disordered" evidence="3">
    <location>
        <begin position="847"/>
        <end position="874"/>
    </location>
</feature>
<dbReference type="Proteomes" id="UP000024837">
    <property type="component" value="Unassembled WGS sequence"/>
</dbReference>
<gene>
    <name evidence="5" type="ORF">DRE_06299</name>
</gene>
<proteinExistence type="predicted"/>
<feature type="region of interest" description="Disordered" evidence="3">
    <location>
        <begin position="519"/>
        <end position="551"/>
    </location>
</feature>
<dbReference type="PANTHER" id="PTHR48025">
    <property type="entry name" value="OS02G0815200 PROTEIN"/>
    <property type="match status" value="1"/>
</dbReference>
<dbReference type="GO" id="GO:0003729">
    <property type="term" value="F:mRNA binding"/>
    <property type="evidence" value="ECO:0007669"/>
    <property type="project" value="TreeGrafter"/>
</dbReference>
<name>W7HPF7_9PEZI</name>
<evidence type="ECO:0000313" key="6">
    <source>
        <dbReference type="Proteomes" id="UP000024837"/>
    </source>
</evidence>
<dbReference type="InterPro" id="IPR000504">
    <property type="entry name" value="RRM_dom"/>
</dbReference>
<dbReference type="InterPro" id="IPR035979">
    <property type="entry name" value="RBD_domain_sf"/>
</dbReference>
<dbReference type="PROSITE" id="PS50102">
    <property type="entry name" value="RRM"/>
    <property type="match status" value="1"/>
</dbReference>
<evidence type="ECO:0000259" key="4">
    <source>
        <dbReference type="PROSITE" id="PS50102"/>
    </source>
</evidence>
<dbReference type="Pfam" id="PF00076">
    <property type="entry name" value="RRM_1"/>
    <property type="match status" value="2"/>
</dbReference>
<evidence type="ECO:0000256" key="2">
    <source>
        <dbReference type="PROSITE-ProRule" id="PRU00176"/>
    </source>
</evidence>
<feature type="region of interest" description="Disordered" evidence="3">
    <location>
        <begin position="648"/>
        <end position="738"/>
    </location>
</feature>
<feature type="compositionally biased region" description="Polar residues" evidence="3">
    <location>
        <begin position="298"/>
        <end position="307"/>
    </location>
</feature>
<feature type="compositionally biased region" description="Basic and acidic residues" evidence="3">
    <location>
        <begin position="278"/>
        <end position="289"/>
    </location>
</feature>
<evidence type="ECO:0000256" key="1">
    <source>
        <dbReference type="ARBA" id="ARBA00022884"/>
    </source>
</evidence>